<evidence type="ECO:0000256" key="4">
    <source>
        <dbReference type="ARBA" id="ARBA00022729"/>
    </source>
</evidence>
<dbReference type="PANTHER" id="PTHR23097:SF116">
    <property type="entry name" value="TUMOR NECROSIS FACTOR RECEPTOR SUPERFAMILY MEMBER 6B"/>
    <property type="match status" value="1"/>
</dbReference>
<evidence type="ECO:0000256" key="8">
    <source>
        <dbReference type="PROSITE-ProRule" id="PRU00206"/>
    </source>
</evidence>
<feature type="disulfide bond" evidence="8">
    <location>
        <begin position="70"/>
        <end position="85"/>
    </location>
</feature>
<evidence type="ECO:0000313" key="11">
    <source>
        <dbReference type="Ensembl" id="ENSCVAP00000001527.1"/>
    </source>
</evidence>
<dbReference type="Ensembl" id="ENSCVAT00000013264.1">
    <property type="protein sequence ID" value="ENSCVAP00000001527.1"/>
    <property type="gene ID" value="ENSCVAG00000002521.1"/>
</dbReference>
<dbReference type="GO" id="GO:0005576">
    <property type="term" value="C:extracellular region"/>
    <property type="evidence" value="ECO:0007669"/>
    <property type="project" value="UniProtKB-SubCell"/>
</dbReference>
<feature type="disulfide bond" evidence="8">
    <location>
        <begin position="88"/>
        <end position="101"/>
    </location>
</feature>
<evidence type="ECO:0000256" key="9">
    <source>
        <dbReference type="SAM" id="SignalP"/>
    </source>
</evidence>
<dbReference type="Proteomes" id="UP000265020">
    <property type="component" value="Unassembled WGS sequence"/>
</dbReference>
<evidence type="ECO:0000256" key="5">
    <source>
        <dbReference type="ARBA" id="ARBA00022737"/>
    </source>
</evidence>
<evidence type="ECO:0000313" key="12">
    <source>
        <dbReference type="Proteomes" id="UP000265020"/>
    </source>
</evidence>
<feature type="disulfide bond" evidence="8">
    <location>
        <begin position="91"/>
        <end position="109"/>
    </location>
</feature>
<dbReference type="GO" id="GO:0006915">
    <property type="term" value="P:apoptotic process"/>
    <property type="evidence" value="ECO:0007669"/>
    <property type="project" value="UniProtKB-KW"/>
</dbReference>
<keyword evidence="2" id="KW-0964">Secreted</keyword>
<dbReference type="SMART" id="SM01411">
    <property type="entry name" value="Ephrin_rec_like"/>
    <property type="match status" value="2"/>
</dbReference>
<dbReference type="PANTHER" id="PTHR23097">
    <property type="entry name" value="TUMOR NECROSIS FACTOR RECEPTOR SUPERFAMILY MEMBER"/>
    <property type="match status" value="1"/>
</dbReference>
<dbReference type="SMART" id="SM00208">
    <property type="entry name" value="TNFR"/>
    <property type="match status" value="3"/>
</dbReference>
<evidence type="ECO:0000256" key="2">
    <source>
        <dbReference type="ARBA" id="ARBA00022525"/>
    </source>
</evidence>
<feature type="repeat" description="TNFR-Cys" evidence="8">
    <location>
        <begin position="69"/>
        <end position="109"/>
    </location>
</feature>
<comment type="subcellular location">
    <subcellularLocation>
        <location evidence="1">Secreted</location>
    </subcellularLocation>
</comment>
<keyword evidence="7" id="KW-0325">Glycoprotein</keyword>
<keyword evidence="5" id="KW-0677">Repeat</keyword>
<dbReference type="SUPFAM" id="SSF57586">
    <property type="entry name" value="TNF receptor-like"/>
    <property type="match status" value="2"/>
</dbReference>
<dbReference type="GeneTree" id="ENSGT00940000155167"/>
<dbReference type="PROSITE" id="PS50050">
    <property type="entry name" value="TNFR_NGFR_2"/>
    <property type="match status" value="2"/>
</dbReference>
<dbReference type="InterPro" id="IPR001368">
    <property type="entry name" value="TNFR/NGFR_Cys_rich_reg"/>
</dbReference>
<reference evidence="11" key="2">
    <citation type="submission" date="2025-09" db="UniProtKB">
        <authorList>
            <consortium name="Ensembl"/>
        </authorList>
    </citation>
    <scope>IDENTIFICATION</scope>
</reference>
<evidence type="ECO:0000256" key="7">
    <source>
        <dbReference type="ARBA" id="ARBA00023180"/>
    </source>
</evidence>
<sequence length="313" mass="34575">AQALEGGPPGKKSFVVLILGLCLAISPEATPTYEGRDPISGRPVQCDRCPPGTFLRATCSSVKKSECSPCPQGSFTELWNYIGRCLRCGVCGRNQVVKKECTADSDCQCECKEGYFYDQRYEMCYQHAECRPGHGVLTQGTPEKNTVCYTCPQGTFSDISSAHQNCTNHKNCSEAGLQCVLKGSTWHDSVCANCEELKGKSLCETDIYLKEIIPSFFIFHKMNIKQLRRIVQKLPSKDGKKPGESLELSFSKLHARICEWKSSATAAHIQQLPRGHWEDPVHHGETTFLGWTGFPPAELEVSGERDSAETAAP</sequence>
<keyword evidence="3" id="KW-0053">Apoptosis</keyword>
<dbReference type="Gene3D" id="2.10.50.10">
    <property type="entry name" value="Tumor Necrosis Factor Receptor, subunit A, domain 2"/>
    <property type="match status" value="3"/>
</dbReference>
<feature type="chain" id="PRO_5018567778" description="TNFR-Cys domain-containing protein" evidence="9">
    <location>
        <begin position="30"/>
        <end position="313"/>
    </location>
</feature>
<keyword evidence="4 9" id="KW-0732">Signal</keyword>
<protein>
    <recommendedName>
        <fullName evidence="10">TNFR-Cys domain-containing protein</fullName>
    </recommendedName>
</protein>
<dbReference type="Pfam" id="PF21733">
    <property type="entry name" value="Death_3"/>
    <property type="match status" value="1"/>
</dbReference>
<reference evidence="11" key="1">
    <citation type="submission" date="2025-08" db="UniProtKB">
        <authorList>
            <consortium name="Ensembl"/>
        </authorList>
    </citation>
    <scope>IDENTIFICATION</scope>
</reference>
<feature type="signal peptide" evidence="9">
    <location>
        <begin position="1"/>
        <end position="29"/>
    </location>
</feature>
<feature type="disulfide bond" evidence="8">
    <location>
        <begin position="130"/>
        <end position="148"/>
    </location>
</feature>
<evidence type="ECO:0000256" key="6">
    <source>
        <dbReference type="ARBA" id="ARBA00023157"/>
    </source>
</evidence>
<comment type="caution">
    <text evidence="8">Lacks conserved residue(s) required for the propagation of feature annotation.</text>
</comment>
<dbReference type="STRING" id="28743.ENSCVAP00000001527"/>
<dbReference type="Pfam" id="PF00020">
    <property type="entry name" value="TNFR_c6"/>
    <property type="match status" value="2"/>
</dbReference>
<feature type="domain" description="TNFR-Cys" evidence="10">
    <location>
        <begin position="69"/>
        <end position="109"/>
    </location>
</feature>
<organism evidence="11 12">
    <name type="scientific">Cyprinodon variegatus</name>
    <name type="common">Sheepshead minnow</name>
    <dbReference type="NCBI Taxonomy" id="28743"/>
    <lineage>
        <taxon>Eukaryota</taxon>
        <taxon>Metazoa</taxon>
        <taxon>Chordata</taxon>
        <taxon>Craniata</taxon>
        <taxon>Vertebrata</taxon>
        <taxon>Euteleostomi</taxon>
        <taxon>Actinopterygii</taxon>
        <taxon>Neopterygii</taxon>
        <taxon>Teleostei</taxon>
        <taxon>Neoteleostei</taxon>
        <taxon>Acanthomorphata</taxon>
        <taxon>Ovalentaria</taxon>
        <taxon>Atherinomorphae</taxon>
        <taxon>Cyprinodontiformes</taxon>
        <taxon>Cyprinodontidae</taxon>
        <taxon>Cyprinodon</taxon>
    </lineage>
</organism>
<dbReference type="InterPro" id="IPR052459">
    <property type="entry name" value="TNFRSF_decoy_receptor"/>
</dbReference>
<keyword evidence="12" id="KW-1185">Reference proteome</keyword>
<feature type="domain" description="TNFR-Cys" evidence="10">
    <location>
        <begin position="110"/>
        <end position="148"/>
    </location>
</feature>
<name>A0A3Q2C9W4_CYPVA</name>
<evidence type="ECO:0000256" key="1">
    <source>
        <dbReference type="ARBA" id="ARBA00004613"/>
    </source>
</evidence>
<evidence type="ECO:0000256" key="3">
    <source>
        <dbReference type="ARBA" id="ARBA00022703"/>
    </source>
</evidence>
<evidence type="ECO:0000259" key="10">
    <source>
        <dbReference type="PROSITE" id="PS50050"/>
    </source>
</evidence>
<feature type="repeat" description="TNFR-Cys" evidence="8">
    <location>
        <begin position="110"/>
        <end position="148"/>
    </location>
</feature>
<accession>A0A3Q2C9W4</accession>
<dbReference type="InterPro" id="IPR048522">
    <property type="entry name" value="Death_3_fish"/>
</dbReference>
<dbReference type="AlphaFoldDB" id="A0A3Q2C9W4"/>
<keyword evidence="6 8" id="KW-1015">Disulfide bond</keyword>
<proteinExistence type="predicted"/>